<name>A0A1H3LJW7_9GAMM</name>
<evidence type="ECO:0000313" key="1">
    <source>
        <dbReference type="EMBL" id="SDY64691.1"/>
    </source>
</evidence>
<dbReference type="AlphaFoldDB" id="A0A1H3LJW7"/>
<dbReference type="RefSeq" id="WP_092691559.1">
    <property type="nucleotide sequence ID" value="NZ_FNPK01000018.1"/>
</dbReference>
<dbReference type="Proteomes" id="UP000199035">
    <property type="component" value="Unassembled WGS sequence"/>
</dbReference>
<keyword evidence="2" id="KW-1185">Reference proteome</keyword>
<evidence type="ECO:0000313" key="2">
    <source>
        <dbReference type="Proteomes" id="UP000199035"/>
    </source>
</evidence>
<proteinExistence type="predicted"/>
<reference evidence="2" key="1">
    <citation type="submission" date="2016-10" db="EMBL/GenBank/DDBJ databases">
        <authorList>
            <person name="Varghese N."/>
            <person name="Submissions S."/>
        </authorList>
    </citation>
    <scope>NUCLEOTIDE SEQUENCE [LARGE SCALE GENOMIC DNA]</scope>
    <source>
        <strain evidence="2">ANC 5109</strain>
    </source>
</reference>
<organism evidence="1 2">
    <name type="scientific">Acinetobacter kyonggiensis</name>
    <dbReference type="NCBI Taxonomy" id="595670"/>
    <lineage>
        <taxon>Bacteria</taxon>
        <taxon>Pseudomonadati</taxon>
        <taxon>Pseudomonadota</taxon>
        <taxon>Gammaproteobacteria</taxon>
        <taxon>Moraxellales</taxon>
        <taxon>Moraxellaceae</taxon>
        <taxon>Acinetobacter</taxon>
    </lineage>
</organism>
<accession>A0A1H3LJW7</accession>
<dbReference type="EMBL" id="FNPK01000018">
    <property type="protein sequence ID" value="SDY64691.1"/>
    <property type="molecule type" value="Genomic_DNA"/>
</dbReference>
<gene>
    <name evidence="1" type="ORF">SAMN05421643_11850</name>
</gene>
<protein>
    <submittedName>
        <fullName evidence="1">Uncharacterized protein</fullName>
    </submittedName>
</protein>
<sequence length="307" mass="34855">MTSVVVWLNEEDNSSNLWATADSRITHQNAQGSIARSLEIFPKIYELELKIALDPIRIQYKTAHSLGMAIAGNVLLSMAVKNTAEYLFKHLSLVDSSTPIVESINLKQKLPPIRHVIYLINNIAKQVMYSHVKNTGNRKEKFEVCIFGYCPIEQNYQAHNIVCQTLPNDLYNEKEEEFECFENFIEEKIFDLDSAELQYILLGDKKDNIVKLIEEEVEAKKISNQSIYRAPMRIMQKIVDEEEYMSTIGSYAQHAIADQSFVRVGGGVTPTTGLSFFGYRLGEIDENGNVTTPLMGQCFIAPFAMCF</sequence>